<reference evidence="1" key="1">
    <citation type="submission" date="2022-09" db="EMBL/GenBank/DDBJ databases">
        <title>Diverse halophilic archaea isolated from saline environments.</title>
        <authorList>
            <person name="Cui H.-L."/>
        </authorList>
    </citation>
    <scope>NUCLEOTIDE SEQUENCE</scope>
    <source>
        <strain evidence="1">ZS-35-S2</strain>
    </source>
</reference>
<accession>A0A9E7UAA1</accession>
<keyword evidence="2" id="KW-1185">Reference proteome</keyword>
<protein>
    <submittedName>
        <fullName evidence="1">Rubrerythrin family protein</fullName>
    </submittedName>
</protein>
<dbReference type="KEGG" id="ssai:N0B31_16855"/>
<dbReference type="GeneID" id="74944127"/>
<dbReference type="InterPro" id="IPR012347">
    <property type="entry name" value="Ferritin-like"/>
</dbReference>
<evidence type="ECO:0000313" key="1">
    <source>
        <dbReference type="EMBL" id="UWM53792.1"/>
    </source>
</evidence>
<dbReference type="EMBL" id="CP104003">
    <property type="protein sequence ID" value="UWM53792.1"/>
    <property type="molecule type" value="Genomic_DNA"/>
</dbReference>
<dbReference type="RefSeq" id="WP_260592786.1">
    <property type="nucleotide sequence ID" value="NZ_CP104003.1"/>
</dbReference>
<dbReference type="Gene3D" id="1.20.1260.10">
    <property type="match status" value="1"/>
</dbReference>
<name>A0A9E7UAA1_9EURY</name>
<dbReference type="Proteomes" id="UP001057580">
    <property type="component" value="Chromosome"/>
</dbReference>
<dbReference type="SUPFAM" id="SSF47240">
    <property type="entry name" value="Ferritin-like"/>
    <property type="match status" value="1"/>
</dbReference>
<dbReference type="AlphaFoldDB" id="A0A9E7UAA1"/>
<evidence type="ECO:0000313" key="2">
    <source>
        <dbReference type="Proteomes" id="UP001057580"/>
    </source>
</evidence>
<proteinExistence type="predicted"/>
<gene>
    <name evidence="1" type="ORF">N0B31_16855</name>
</gene>
<sequence length="214" mass="22729">MNGEALVDAVRESEATALERLGKEKALIAETDASLERGDVLRAAAAAEARAEATFAAWAADEPDDTAREVFESVAETEADHRERIEALLGESVADPDPDPDPDPLHGYLRGLESTAERAGAGLIGRPLAAERTLLQVVNFFVNEAENAAADEFRTIRSETQATVETGAEVLDAVCVADGDWVRAQKAAEDAIGTAYDDYAETLTGMGLDPKPVC</sequence>
<organism evidence="1 2">
    <name type="scientific">Salinirubellus salinus</name>
    <dbReference type="NCBI Taxonomy" id="1364945"/>
    <lineage>
        <taxon>Archaea</taxon>
        <taxon>Methanobacteriati</taxon>
        <taxon>Methanobacteriota</taxon>
        <taxon>Stenosarchaea group</taxon>
        <taxon>Halobacteria</taxon>
        <taxon>Halobacteriales</taxon>
        <taxon>Natronomonadaceae</taxon>
        <taxon>Salinirubellus</taxon>
    </lineage>
</organism>
<dbReference type="InterPro" id="IPR009078">
    <property type="entry name" value="Ferritin-like_SF"/>
</dbReference>